<name>A0AAD6UES3_9AGAR</name>
<dbReference type="EMBL" id="JARJCN010000006">
    <property type="protein sequence ID" value="KAJ7100127.1"/>
    <property type="molecule type" value="Genomic_DNA"/>
</dbReference>
<organism evidence="1 2">
    <name type="scientific">Mycena belliarum</name>
    <dbReference type="NCBI Taxonomy" id="1033014"/>
    <lineage>
        <taxon>Eukaryota</taxon>
        <taxon>Fungi</taxon>
        <taxon>Dikarya</taxon>
        <taxon>Basidiomycota</taxon>
        <taxon>Agaricomycotina</taxon>
        <taxon>Agaricomycetes</taxon>
        <taxon>Agaricomycetidae</taxon>
        <taxon>Agaricales</taxon>
        <taxon>Marasmiineae</taxon>
        <taxon>Mycenaceae</taxon>
        <taxon>Mycena</taxon>
    </lineage>
</organism>
<proteinExistence type="predicted"/>
<protein>
    <submittedName>
        <fullName evidence="1">Uncharacterized protein</fullName>
    </submittedName>
</protein>
<dbReference type="AlphaFoldDB" id="A0AAD6UES3"/>
<dbReference type="Proteomes" id="UP001222325">
    <property type="component" value="Unassembled WGS sequence"/>
</dbReference>
<reference evidence="1" key="1">
    <citation type="submission" date="2023-03" db="EMBL/GenBank/DDBJ databases">
        <title>Massive genome expansion in bonnet fungi (Mycena s.s.) driven by repeated elements and novel gene families across ecological guilds.</title>
        <authorList>
            <consortium name="Lawrence Berkeley National Laboratory"/>
            <person name="Harder C.B."/>
            <person name="Miyauchi S."/>
            <person name="Viragh M."/>
            <person name="Kuo A."/>
            <person name="Thoen E."/>
            <person name="Andreopoulos B."/>
            <person name="Lu D."/>
            <person name="Skrede I."/>
            <person name="Drula E."/>
            <person name="Henrissat B."/>
            <person name="Morin E."/>
            <person name="Kohler A."/>
            <person name="Barry K."/>
            <person name="LaButti K."/>
            <person name="Morin E."/>
            <person name="Salamov A."/>
            <person name="Lipzen A."/>
            <person name="Mereny Z."/>
            <person name="Hegedus B."/>
            <person name="Baldrian P."/>
            <person name="Stursova M."/>
            <person name="Weitz H."/>
            <person name="Taylor A."/>
            <person name="Grigoriev I.V."/>
            <person name="Nagy L.G."/>
            <person name="Martin F."/>
            <person name="Kauserud H."/>
        </authorList>
    </citation>
    <scope>NUCLEOTIDE SEQUENCE</scope>
    <source>
        <strain evidence="1">CBHHK173m</strain>
    </source>
</reference>
<gene>
    <name evidence="1" type="ORF">B0H15DRAFT_818826</name>
</gene>
<sequence length="287" mass="31985">MRGSADRPGLSVPSRGLAHRHVFSSNYRCAKQNHCSCRPDAPHPVCDAQNVRTVHARGVQAPRPLGSAPRRIPAYQHGQLDTARDMLRIVEVGRSSSIGSREISSRCFHGPYFKLRLSLRLQPWKCPRSSLDRTRSVFGDRRGRGRPRLQFQFSTSSGAQRSALSAHVSESQRYGAPAYSTFFDTRICAAAGRSAHLYAQKATASNDARFTSTDALRCLMRMWPRLRTRGRLCWRRSDCVLVRCAWGMRAVTPTEGSPRRSLTSTTARSARCLSSIIAAAPHPRLLP</sequence>
<accession>A0AAD6UES3</accession>
<evidence type="ECO:0000313" key="1">
    <source>
        <dbReference type="EMBL" id="KAJ7100127.1"/>
    </source>
</evidence>
<comment type="caution">
    <text evidence="1">The sequence shown here is derived from an EMBL/GenBank/DDBJ whole genome shotgun (WGS) entry which is preliminary data.</text>
</comment>
<keyword evidence="2" id="KW-1185">Reference proteome</keyword>
<evidence type="ECO:0000313" key="2">
    <source>
        <dbReference type="Proteomes" id="UP001222325"/>
    </source>
</evidence>